<dbReference type="GO" id="GO:0042732">
    <property type="term" value="P:D-xylose metabolic process"/>
    <property type="evidence" value="ECO:0007669"/>
    <property type="project" value="UniProtKB-KW"/>
</dbReference>
<evidence type="ECO:0000256" key="4">
    <source>
        <dbReference type="ARBA" id="ARBA00022629"/>
    </source>
</evidence>
<keyword evidence="6 10" id="KW-0413">Isomerase</keyword>
<proteinExistence type="inferred from homology"/>
<feature type="compositionally biased region" description="Basic and acidic residues" evidence="9">
    <location>
        <begin position="78"/>
        <end position="88"/>
    </location>
</feature>
<accession>A0A4U9VJG4</accession>
<evidence type="ECO:0000256" key="7">
    <source>
        <dbReference type="ARBA" id="ARBA00023277"/>
    </source>
</evidence>
<dbReference type="PANTHER" id="PTHR48408">
    <property type="match status" value="1"/>
</dbReference>
<reference evidence="10" key="1">
    <citation type="submission" date="2019-05" db="EMBL/GenBank/DDBJ databases">
        <authorList>
            <consortium name="Pathogen Informatics"/>
        </authorList>
    </citation>
    <scope>NUCLEOTIDE SEQUENCE [LARGE SCALE GENOMIC DNA]</scope>
    <source>
        <strain evidence="10">NCTC12965</strain>
    </source>
</reference>
<evidence type="ECO:0000256" key="9">
    <source>
        <dbReference type="SAM" id="MobiDB-lite"/>
    </source>
</evidence>
<keyword evidence="4" id="KW-0859">Xylose metabolism</keyword>
<evidence type="ECO:0000256" key="5">
    <source>
        <dbReference type="ARBA" id="ARBA00022723"/>
    </source>
</evidence>
<keyword evidence="5" id="KW-0479">Metal-binding</keyword>
<dbReference type="SUPFAM" id="SSF51658">
    <property type="entry name" value="Xylose isomerase-like"/>
    <property type="match status" value="1"/>
</dbReference>
<evidence type="ECO:0000256" key="1">
    <source>
        <dbReference type="ARBA" id="ARBA00005765"/>
    </source>
</evidence>
<dbReference type="PROSITE" id="PS51415">
    <property type="entry name" value="XYLOSE_ISOMERASE"/>
    <property type="match status" value="1"/>
</dbReference>
<dbReference type="InterPro" id="IPR036237">
    <property type="entry name" value="Xyl_isomerase-like_sf"/>
</dbReference>
<keyword evidence="7" id="KW-0119">Carbohydrate metabolism</keyword>
<dbReference type="Gene3D" id="3.20.20.150">
    <property type="entry name" value="Divalent-metal-dependent TIM barrel enzymes"/>
    <property type="match status" value="1"/>
</dbReference>
<comment type="similarity">
    <text evidence="1">Belongs to the xylose isomerase family.</text>
</comment>
<organism evidence="10">
    <name type="scientific">Serratia fonticola</name>
    <dbReference type="NCBI Taxonomy" id="47917"/>
    <lineage>
        <taxon>Bacteria</taxon>
        <taxon>Pseudomonadati</taxon>
        <taxon>Pseudomonadota</taxon>
        <taxon>Gammaproteobacteria</taxon>
        <taxon>Enterobacterales</taxon>
        <taxon>Yersiniaceae</taxon>
        <taxon>Serratia</taxon>
    </lineage>
</organism>
<feature type="compositionally biased region" description="Polar residues" evidence="9">
    <location>
        <begin position="63"/>
        <end position="76"/>
    </location>
</feature>
<protein>
    <recommendedName>
        <fullName evidence="3">xylose isomerase</fullName>
        <ecNumber evidence="3">5.3.1.5</ecNumber>
    </recommendedName>
</protein>
<dbReference type="PANTHER" id="PTHR48408:SF1">
    <property type="entry name" value="XYLOSE ISOMERASE"/>
    <property type="match status" value="1"/>
</dbReference>
<evidence type="ECO:0000256" key="6">
    <source>
        <dbReference type="ARBA" id="ARBA00023235"/>
    </source>
</evidence>
<comment type="subunit">
    <text evidence="2">Homotetramer.</text>
</comment>
<gene>
    <name evidence="10" type="primary">xylA_4</name>
    <name evidence="10" type="ORF">NCTC12965_05265</name>
</gene>
<dbReference type="InterPro" id="IPR001998">
    <property type="entry name" value="Xylose_isomerase"/>
</dbReference>
<dbReference type="GO" id="GO:0046872">
    <property type="term" value="F:metal ion binding"/>
    <property type="evidence" value="ECO:0007669"/>
    <property type="project" value="UniProtKB-KW"/>
</dbReference>
<name>A0A4U9VJG4_SERFO</name>
<dbReference type="EMBL" id="CABEEZ010000114">
    <property type="protein sequence ID" value="VTR45642.1"/>
    <property type="molecule type" value="Genomic_DNA"/>
</dbReference>
<evidence type="ECO:0000256" key="8">
    <source>
        <dbReference type="ARBA" id="ARBA00033659"/>
    </source>
</evidence>
<comment type="catalytic activity">
    <reaction evidence="8">
        <text>alpha-D-xylose = alpha-D-xylulofuranose</text>
        <dbReference type="Rhea" id="RHEA:22816"/>
        <dbReference type="ChEBI" id="CHEBI:28518"/>
        <dbReference type="ChEBI" id="CHEBI:188998"/>
        <dbReference type="EC" id="5.3.1.5"/>
    </reaction>
</comment>
<sequence length="88" mass="9591">MPYYCFHDIDVSPEGATLKEYLNNFAIMTDVLAEKQQSSGVKLLWGTGQLLHPSTLRCRGSDQPGSGSFQLGSNSGVHGHECHPQTGR</sequence>
<evidence type="ECO:0000256" key="3">
    <source>
        <dbReference type="ARBA" id="ARBA00011958"/>
    </source>
</evidence>
<dbReference type="AlphaFoldDB" id="A0A4U9VJG4"/>
<feature type="region of interest" description="Disordered" evidence="9">
    <location>
        <begin position="56"/>
        <end position="88"/>
    </location>
</feature>
<evidence type="ECO:0000256" key="2">
    <source>
        <dbReference type="ARBA" id="ARBA00011881"/>
    </source>
</evidence>
<evidence type="ECO:0000313" key="10">
    <source>
        <dbReference type="EMBL" id="VTR45642.1"/>
    </source>
</evidence>
<dbReference type="GO" id="GO:0009045">
    <property type="term" value="F:xylose isomerase activity"/>
    <property type="evidence" value="ECO:0007669"/>
    <property type="project" value="UniProtKB-EC"/>
</dbReference>
<dbReference type="EC" id="5.3.1.5" evidence="3"/>